<dbReference type="EMBL" id="WHVB01000001">
    <property type="protein sequence ID" value="KAF8487230.1"/>
    <property type="molecule type" value="Genomic_DNA"/>
</dbReference>
<protein>
    <submittedName>
        <fullName evidence="2">Uncharacterized protein</fullName>
    </submittedName>
</protein>
<reference evidence="2" key="2">
    <citation type="journal article" date="2020" name="Nat. Commun.">
        <title>Large-scale genome sequencing of mycorrhizal fungi provides insights into the early evolution of symbiotic traits.</title>
        <authorList>
            <person name="Miyauchi S."/>
            <person name="Kiss E."/>
            <person name="Kuo A."/>
            <person name="Drula E."/>
            <person name="Kohler A."/>
            <person name="Sanchez-Garcia M."/>
            <person name="Morin E."/>
            <person name="Andreopoulos B."/>
            <person name="Barry K.W."/>
            <person name="Bonito G."/>
            <person name="Buee M."/>
            <person name="Carver A."/>
            <person name="Chen C."/>
            <person name="Cichocki N."/>
            <person name="Clum A."/>
            <person name="Culley D."/>
            <person name="Crous P.W."/>
            <person name="Fauchery L."/>
            <person name="Girlanda M."/>
            <person name="Hayes R.D."/>
            <person name="Keri Z."/>
            <person name="LaButti K."/>
            <person name="Lipzen A."/>
            <person name="Lombard V."/>
            <person name="Magnuson J."/>
            <person name="Maillard F."/>
            <person name="Murat C."/>
            <person name="Nolan M."/>
            <person name="Ohm R.A."/>
            <person name="Pangilinan J."/>
            <person name="Pereira M.F."/>
            <person name="Perotto S."/>
            <person name="Peter M."/>
            <person name="Pfister S."/>
            <person name="Riley R."/>
            <person name="Sitrit Y."/>
            <person name="Stielow J.B."/>
            <person name="Szollosi G."/>
            <person name="Zifcakova L."/>
            <person name="Stursova M."/>
            <person name="Spatafora J.W."/>
            <person name="Tedersoo L."/>
            <person name="Vaario L.M."/>
            <person name="Yamada A."/>
            <person name="Yan M."/>
            <person name="Wang P."/>
            <person name="Xu J."/>
            <person name="Bruns T."/>
            <person name="Baldrian P."/>
            <person name="Vilgalys R."/>
            <person name="Dunand C."/>
            <person name="Henrissat B."/>
            <person name="Grigoriev I.V."/>
            <person name="Hibbett D."/>
            <person name="Nagy L.G."/>
            <person name="Martin F.M."/>
        </authorList>
    </citation>
    <scope>NUCLEOTIDE SEQUENCE</scope>
    <source>
        <strain evidence="2">Prilba</strain>
    </source>
</reference>
<feature type="compositionally biased region" description="Basic and acidic residues" evidence="1">
    <location>
        <begin position="70"/>
        <end position="84"/>
    </location>
</feature>
<feature type="region of interest" description="Disordered" evidence="1">
    <location>
        <begin position="1"/>
        <end position="33"/>
    </location>
</feature>
<sequence>MGEKEGTQGGKKAQPGERWGLGDHTNGDDAGKDNIGWFSSVYPSFDSLCVRAKTPFQLPFSLSLPPPLEDSGRRTEPDTKRSAEPSRVPNPFLTNPFPPLLISILPDSLGAYPRATELVESMLQGEEESLQ</sequence>
<gene>
    <name evidence="2" type="ORF">DFH94DRAFT_678269</name>
</gene>
<evidence type="ECO:0000313" key="3">
    <source>
        <dbReference type="Proteomes" id="UP000759537"/>
    </source>
</evidence>
<evidence type="ECO:0000313" key="2">
    <source>
        <dbReference type="EMBL" id="KAF8487230.1"/>
    </source>
</evidence>
<name>A0A9P5N676_9AGAM</name>
<reference evidence="2" key="1">
    <citation type="submission" date="2019-10" db="EMBL/GenBank/DDBJ databases">
        <authorList>
            <consortium name="DOE Joint Genome Institute"/>
            <person name="Kuo A."/>
            <person name="Miyauchi S."/>
            <person name="Kiss E."/>
            <person name="Drula E."/>
            <person name="Kohler A."/>
            <person name="Sanchez-Garcia M."/>
            <person name="Andreopoulos B."/>
            <person name="Barry K.W."/>
            <person name="Bonito G."/>
            <person name="Buee M."/>
            <person name="Carver A."/>
            <person name="Chen C."/>
            <person name="Cichocki N."/>
            <person name="Clum A."/>
            <person name="Culley D."/>
            <person name="Crous P.W."/>
            <person name="Fauchery L."/>
            <person name="Girlanda M."/>
            <person name="Hayes R."/>
            <person name="Keri Z."/>
            <person name="LaButti K."/>
            <person name="Lipzen A."/>
            <person name="Lombard V."/>
            <person name="Magnuson J."/>
            <person name="Maillard F."/>
            <person name="Morin E."/>
            <person name="Murat C."/>
            <person name="Nolan M."/>
            <person name="Ohm R."/>
            <person name="Pangilinan J."/>
            <person name="Pereira M."/>
            <person name="Perotto S."/>
            <person name="Peter M."/>
            <person name="Riley R."/>
            <person name="Sitrit Y."/>
            <person name="Stielow B."/>
            <person name="Szollosi G."/>
            <person name="Zifcakova L."/>
            <person name="Stursova M."/>
            <person name="Spatafora J.W."/>
            <person name="Tedersoo L."/>
            <person name="Vaario L.-M."/>
            <person name="Yamada A."/>
            <person name="Yan M."/>
            <person name="Wang P."/>
            <person name="Xu J."/>
            <person name="Bruns T."/>
            <person name="Baldrian P."/>
            <person name="Vilgalys R."/>
            <person name="Henrissat B."/>
            <person name="Grigoriev I.V."/>
            <person name="Hibbett D."/>
            <person name="Nagy L.G."/>
            <person name="Martin F.M."/>
        </authorList>
    </citation>
    <scope>NUCLEOTIDE SEQUENCE</scope>
    <source>
        <strain evidence="2">Prilba</strain>
    </source>
</reference>
<feature type="region of interest" description="Disordered" evidence="1">
    <location>
        <begin position="60"/>
        <end position="92"/>
    </location>
</feature>
<accession>A0A9P5N676</accession>
<evidence type="ECO:0000256" key="1">
    <source>
        <dbReference type="SAM" id="MobiDB-lite"/>
    </source>
</evidence>
<proteinExistence type="predicted"/>
<comment type="caution">
    <text evidence="2">The sequence shown here is derived from an EMBL/GenBank/DDBJ whole genome shotgun (WGS) entry which is preliminary data.</text>
</comment>
<dbReference type="AlphaFoldDB" id="A0A9P5N676"/>
<dbReference type="Proteomes" id="UP000759537">
    <property type="component" value="Unassembled WGS sequence"/>
</dbReference>
<keyword evidence="3" id="KW-1185">Reference proteome</keyword>
<organism evidence="2 3">
    <name type="scientific">Russula ochroleuca</name>
    <dbReference type="NCBI Taxonomy" id="152965"/>
    <lineage>
        <taxon>Eukaryota</taxon>
        <taxon>Fungi</taxon>
        <taxon>Dikarya</taxon>
        <taxon>Basidiomycota</taxon>
        <taxon>Agaricomycotina</taxon>
        <taxon>Agaricomycetes</taxon>
        <taxon>Russulales</taxon>
        <taxon>Russulaceae</taxon>
        <taxon>Russula</taxon>
    </lineage>
</organism>